<dbReference type="InParanoid" id="A0A1Z5KAM1"/>
<dbReference type="Proteomes" id="UP000198406">
    <property type="component" value="Unassembled WGS sequence"/>
</dbReference>
<dbReference type="AlphaFoldDB" id="A0A1Z5KAM1"/>
<comment type="caution">
    <text evidence="2">The sequence shown here is derived from an EMBL/GenBank/DDBJ whole genome shotgun (WGS) entry which is preliminary data.</text>
</comment>
<evidence type="ECO:0000256" key="1">
    <source>
        <dbReference type="SAM" id="SignalP"/>
    </source>
</evidence>
<gene>
    <name evidence="2" type="ORF">FisN_33Lh043</name>
</gene>
<protein>
    <submittedName>
        <fullName evidence="2">Uncharacterized protein</fullName>
    </submittedName>
</protein>
<evidence type="ECO:0000313" key="2">
    <source>
        <dbReference type="EMBL" id="GAX23151.1"/>
    </source>
</evidence>
<dbReference type="EMBL" id="BDSP01000197">
    <property type="protein sequence ID" value="GAX23151.1"/>
    <property type="molecule type" value="Genomic_DNA"/>
</dbReference>
<accession>A0A1Z5KAM1</accession>
<name>A0A1Z5KAM1_FISSO</name>
<keyword evidence="1" id="KW-0732">Signal</keyword>
<proteinExistence type="predicted"/>
<feature type="chain" id="PRO_5013120149" evidence="1">
    <location>
        <begin position="24"/>
        <end position="113"/>
    </location>
</feature>
<keyword evidence="3" id="KW-1185">Reference proteome</keyword>
<feature type="signal peptide" evidence="1">
    <location>
        <begin position="1"/>
        <end position="23"/>
    </location>
</feature>
<evidence type="ECO:0000313" key="3">
    <source>
        <dbReference type="Proteomes" id="UP000198406"/>
    </source>
</evidence>
<organism evidence="2 3">
    <name type="scientific">Fistulifera solaris</name>
    <name type="common">Oleaginous diatom</name>
    <dbReference type="NCBI Taxonomy" id="1519565"/>
    <lineage>
        <taxon>Eukaryota</taxon>
        <taxon>Sar</taxon>
        <taxon>Stramenopiles</taxon>
        <taxon>Ochrophyta</taxon>
        <taxon>Bacillariophyta</taxon>
        <taxon>Bacillariophyceae</taxon>
        <taxon>Bacillariophycidae</taxon>
        <taxon>Naviculales</taxon>
        <taxon>Naviculaceae</taxon>
        <taxon>Fistulifera</taxon>
    </lineage>
</organism>
<sequence>MTSRTSLLRVATTWSMMIRPAMATPATTARWLTISDTYSKKERVEEDRYMREQEKKFFEQKKKETANMQQKEMDEFQAKIAPAMAEAHSILKQTGNDVSDKGLEALARWKLGL</sequence>
<reference evidence="2 3" key="1">
    <citation type="journal article" date="2015" name="Plant Cell">
        <title>Oil accumulation by the oleaginous diatom Fistulifera solaris as revealed by the genome and transcriptome.</title>
        <authorList>
            <person name="Tanaka T."/>
            <person name="Maeda Y."/>
            <person name="Veluchamy A."/>
            <person name="Tanaka M."/>
            <person name="Abida H."/>
            <person name="Marechal E."/>
            <person name="Bowler C."/>
            <person name="Muto M."/>
            <person name="Sunaga Y."/>
            <person name="Tanaka M."/>
            <person name="Yoshino T."/>
            <person name="Taniguchi T."/>
            <person name="Fukuda Y."/>
            <person name="Nemoto M."/>
            <person name="Matsumoto M."/>
            <person name="Wong P.S."/>
            <person name="Aburatani S."/>
            <person name="Fujibuchi W."/>
        </authorList>
    </citation>
    <scope>NUCLEOTIDE SEQUENCE [LARGE SCALE GENOMIC DNA]</scope>
    <source>
        <strain evidence="2 3">JPCC DA0580</strain>
    </source>
</reference>
<dbReference type="OrthoDB" id="44397at2759"/>